<evidence type="ECO:0000256" key="9">
    <source>
        <dbReference type="ARBA" id="ARBA00023204"/>
    </source>
</evidence>
<evidence type="ECO:0000256" key="2">
    <source>
        <dbReference type="ARBA" id="ARBA00005582"/>
    </source>
</evidence>
<comment type="cofactor">
    <cofactor evidence="1">
        <name>Mg(2+)</name>
        <dbReference type="ChEBI" id="CHEBI:18420"/>
    </cofactor>
</comment>
<dbReference type="InterPro" id="IPR020476">
    <property type="entry name" value="Nudix_hydrolase"/>
</dbReference>
<dbReference type="OrthoDB" id="9804442at2"/>
<dbReference type="EMBL" id="NMVQ01000010">
    <property type="protein sequence ID" value="OYO22658.1"/>
    <property type="molecule type" value="Genomic_DNA"/>
</dbReference>
<dbReference type="Gene3D" id="3.90.79.10">
    <property type="entry name" value="Nucleoside Triphosphate Pyrophosphohydrolase"/>
    <property type="match status" value="1"/>
</dbReference>
<keyword evidence="15" id="KW-1185">Reference proteome</keyword>
<dbReference type="SUPFAM" id="SSF55811">
    <property type="entry name" value="Nudix"/>
    <property type="match status" value="1"/>
</dbReference>
<evidence type="ECO:0000256" key="10">
    <source>
        <dbReference type="ARBA" id="ARBA00035861"/>
    </source>
</evidence>
<evidence type="ECO:0000313" key="15">
    <source>
        <dbReference type="Proteomes" id="UP000216311"/>
    </source>
</evidence>
<comment type="similarity">
    <text evidence="2 12">Belongs to the Nudix hydrolase family.</text>
</comment>
<evidence type="ECO:0000256" key="11">
    <source>
        <dbReference type="ARBA" id="ARBA00038905"/>
    </source>
</evidence>
<comment type="caution">
    <text evidence="14">The sequence shown here is derived from an EMBL/GenBank/DDBJ whole genome shotgun (WGS) entry which is preliminary data.</text>
</comment>
<name>A0A255H4S1_9ACTN</name>
<dbReference type="InterPro" id="IPR047127">
    <property type="entry name" value="MutT-like"/>
</dbReference>
<dbReference type="Proteomes" id="UP000216311">
    <property type="component" value="Unassembled WGS sequence"/>
</dbReference>
<keyword evidence="4" id="KW-0235">DNA replication</keyword>
<dbReference type="GO" id="GO:0035539">
    <property type="term" value="F:8-oxo-7,8-dihydrodeoxyguanosine triphosphate pyrophosphatase activity"/>
    <property type="evidence" value="ECO:0007669"/>
    <property type="project" value="UniProtKB-EC"/>
</dbReference>
<dbReference type="AlphaFoldDB" id="A0A255H4S1"/>
<evidence type="ECO:0000313" key="14">
    <source>
        <dbReference type="EMBL" id="OYO22658.1"/>
    </source>
</evidence>
<dbReference type="PRINTS" id="PR00502">
    <property type="entry name" value="NUDIXFAMILY"/>
</dbReference>
<keyword evidence="6" id="KW-0227">DNA damage</keyword>
<evidence type="ECO:0000256" key="12">
    <source>
        <dbReference type="RuleBase" id="RU003476"/>
    </source>
</evidence>
<reference evidence="14 15" key="1">
    <citation type="submission" date="2017-07" db="EMBL/GenBank/DDBJ databases">
        <title>Draft whole genome sequences of clinical Proprionibacteriaceae strains.</title>
        <authorList>
            <person name="Bernier A.-M."/>
            <person name="Bernard K."/>
            <person name="Domingo M.-C."/>
        </authorList>
    </citation>
    <scope>NUCLEOTIDE SEQUENCE [LARGE SCALE GENOMIC DNA]</scope>
    <source>
        <strain evidence="14 15">NML 130396</strain>
    </source>
</reference>
<dbReference type="GO" id="GO:0046872">
    <property type="term" value="F:metal ion binding"/>
    <property type="evidence" value="ECO:0007669"/>
    <property type="project" value="UniProtKB-KW"/>
</dbReference>
<keyword evidence="9" id="KW-0234">DNA repair</keyword>
<evidence type="ECO:0000256" key="3">
    <source>
        <dbReference type="ARBA" id="ARBA00022457"/>
    </source>
</evidence>
<keyword evidence="3" id="KW-0515">Mutator protein</keyword>
<dbReference type="InterPro" id="IPR000086">
    <property type="entry name" value="NUDIX_hydrolase_dom"/>
</dbReference>
<keyword evidence="7 12" id="KW-0378">Hydrolase</keyword>
<dbReference type="EC" id="3.6.1.55" evidence="11"/>
<dbReference type="InterPro" id="IPR020084">
    <property type="entry name" value="NUDIX_hydrolase_CS"/>
</dbReference>
<gene>
    <name evidence="14" type="ORF">CGZ93_07340</name>
</gene>
<proteinExistence type="inferred from homology"/>
<dbReference type="GO" id="GO:0044716">
    <property type="term" value="F:8-oxo-GDP phosphatase activity"/>
    <property type="evidence" value="ECO:0007669"/>
    <property type="project" value="TreeGrafter"/>
</dbReference>
<evidence type="ECO:0000256" key="6">
    <source>
        <dbReference type="ARBA" id="ARBA00022763"/>
    </source>
</evidence>
<evidence type="ECO:0000256" key="8">
    <source>
        <dbReference type="ARBA" id="ARBA00022842"/>
    </source>
</evidence>
<dbReference type="InterPro" id="IPR015797">
    <property type="entry name" value="NUDIX_hydrolase-like_dom_sf"/>
</dbReference>
<organism evidence="14 15">
    <name type="scientific">Enemella dayhoffiae</name>
    <dbReference type="NCBI Taxonomy" id="2016507"/>
    <lineage>
        <taxon>Bacteria</taxon>
        <taxon>Bacillati</taxon>
        <taxon>Actinomycetota</taxon>
        <taxon>Actinomycetes</taxon>
        <taxon>Propionibacteriales</taxon>
        <taxon>Propionibacteriaceae</taxon>
        <taxon>Enemella</taxon>
    </lineage>
</organism>
<dbReference type="RefSeq" id="WP_094363504.1">
    <property type="nucleotide sequence ID" value="NZ_NMVQ01000010.1"/>
</dbReference>
<evidence type="ECO:0000256" key="5">
    <source>
        <dbReference type="ARBA" id="ARBA00022723"/>
    </source>
</evidence>
<evidence type="ECO:0000256" key="7">
    <source>
        <dbReference type="ARBA" id="ARBA00022801"/>
    </source>
</evidence>
<dbReference type="GO" id="GO:0008413">
    <property type="term" value="F:8-oxo-7,8-dihydroguanosine triphosphate pyrophosphatase activity"/>
    <property type="evidence" value="ECO:0007669"/>
    <property type="project" value="TreeGrafter"/>
</dbReference>
<keyword evidence="8" id="KW-0460">Magnesium</keyword>
<dbReference type="PANTHER" id="PTHR47707">
    <property type="entry name" value="8-OXO-DGTP DIPHOSPHATASE"/>
    <property type="match status" value="1"/>
</dbReference>
<dbReference type="GO" id="GO:0006281">
    <property type="term" value="P:DNA repair"/>
    <property type="evidence" value="ECO:0007669"/>
    <property type="project" value="UniProtKB-KW"/>
</dbReference>
<evidence type="ECO:0000256" key="4">
    <source>
        <dbReference type="ARBA" id="ARBA00022705"/>
    </source>
</evidence>
<dbReference type="GO" id="GO:0044715">
    <property type="term" value="F:8-oxo-dGDP phosphatase activity"/>
    <property type="evidence" value="ECO:0007669"/>
    <property type="project" value="TreeGrafter"/>
</dbReference>
<dbReference type="PROSITE" id="PS51462">
    <property type="entry name" value="NUDIX"/>
    <property type="match status" value="1"/>
</dbReference>
<evidence type="ECO:0000256" key="1">
    <source>
        <dbReference type="ARBA" id="ARBA00001946"/>
    </source>
</evidence>
<dbReference type="PANTHER" id="PTHR47707:SF1">
    <property type="entry name" value="NUDIX HYDROLASE FAMILY PROTEIN"/>
    <property type="match status" value="1"/>
</dbReference>
<comment type="catalytic activity">
    <reaction evidence="10">
        <text>8-oxo-dGTP + H2O = 8-oxo-dGMP + diphosphate + H(+)</text>
        <dbReference type="Rhea" id="RHEA:31575"/>
        <dbReference type="ChEBI" id="CHEBI:15377"/>
        <dbReference type="ChEBI" id="CHEBI:15378"/>
        <dbReference type="ChEBI" id="CHEBI:33019"/>
        <dbReference type="ChEBI" id="CHEBI:63224"/>
        <dbReference type="ChEBI" id="CHEBI:77896"/>
        <dbReference type="EC" id="3.6.1.55"/>
    </reaction>
</comment>
<dbReference type="GO" id="GO:0006260">
    <property type="term" value="P:DNA replication"/>
    <property type="evidence" value="ECO:0007669"/>
    <property type="project" value="UniProtKB-KW"/>
</dbReference>
<protein>
    <recommendedName>
        <fullName evidence="11">8-oxo-dGTP diphosphatase</fullName>
        <ecNumber evidence="11">3.6.1.55</ecNumber>
    </recommendedName>
</protein>
<dbReference type="CDD" id="cd03425">
    <property type="entry name" value="NUDIX_MutT_NudA_like"/>
    <property type="match status" value="1"/>
</dbReference>
<sequence length="130" mass="14113">MRLVVAAVLRRGDRVLACRRTRPEALAGLWEFPGGKVEPGEAPEDALVRELAEELGVNVRLGTELVAAQGMWPISTELAMRVWWAETEGEPVAGESHDLVRWVGRGEFGELEWVPADVAIAALVADSLTG</sequence>
<keyword evidence="5" id="KW-0479">Metal-binding</keyword>
<accession>A0A255H4S1</accession>
<dbReference type="Pfam" id="PF00293">
    <property type="entry name" value="NUDIX"/>
    <property type="match status" value="1"/>
</dbReference>
<dbReference type="PROSITE" id="PS00893">
    <property type="entry name" value="NUDIX_BOX"/>
    <property type="match status" value="1"/>
</dbReference>
<evidence type="ECO:0000259" key="13">
    <source>
        <dbReference type="PROSITE" id="PS51462"/>
    </source>
</evidence>
<feature type="domain" description="Nudix hydrolase" evidence="13">
    <location>
        <begin position="1"/>
        <end position="130"/>
    </location>
</feature>